<dbReference type="Proteomes" id="UP000580910">
    <property type="component" value="Unassembled WGS sequence"/>
</dbReference>
<dbReference type="Gene3D" id="3.40.190.10">
    <property type="entry name" value="Periplasmic binding protein-like II"/>
    <property type="match status" value="2"/>
</dbReference>
<reference evidence="2 3" key="1">
    <citation type="submission" date="2020-07" db="EMBL/GenBank/DDBJ databases">
        <title>Sequencing the genomes of 1000 actinobacteria strains.</title>
        <authorList>
            <person name="Klenk H.-P."/>
        </authorList>
    </citation>
    <scope>NUCLEOTIDE SEQUENCE [LARGE SCALE GENOMIC DNA]</scope>
    <source>
        <strain evidence="2 3">DSM 21349</strain>
    </source>
</reference>
<dbReference type="PANTHER" id="PTHR43649">
    <property type="entry name" value="ARABINOSE-BINDING PROTEIN-RELATED"/>
    <property type="match status" value="1"/>
</dbReference>
<evidence type="ECO:0000256" key="1">
    <source>
        <dbReference type="SAM" id="SignalP"/>
    </source>
</evidence>
<comment type="caution">
    <text evidence="2">The sequence shown here is derived from an EMBL/GenBank/DDBJ whole genome shotgun (WGS) entry which is preliminary data.</text>
</comment>
<proteinExistence type="predicted"/>
<dbReference type="SUPFAM" id="SSF53850">
    <property type="entry name" value="Periplasmic binding protein-like II"/>
    <property type="match status" value="1"/>
</dbReference>
<name>A0A7W3IYB9_9ACTN</name>
<sequence>MKKLYRSLAALSALALLTAGCGGSGGADPGNVDPQGKIEPRAISWLLSRPADGAVITTMEKLADEYAADHPGFKLNLITTPDRPSYIQKYETLAAANKLPELFDTDATPFAQKLAEQGRMMDAEKLLKDLGLYDDYRPSALAYQRFDDGSLYMIPFEYGAEVFWYNKALFAKAGIDVPTSLDDFPAMCKALRSAGVTPIAIDGADQWPLERWIAYQPFRTDGPEYVKALKSADAKFSDPAGQKAAQWLSDLGSSQCFEEGFSSVGYTDAENLFTTGKAAVYNMGTWELGALATDALDPSIRDDVDFFTLPTVDGSATQPNEYVAPSGIGMAVNAKTYDPLVRDFLQFALTRYPDEYAASGALGPTSTEPKIPANATPLYEKAVSTANDAGEETIMPWDTQLDPTTNTMLQQELTLLVQGNISADEFVSKMDATLEQNAPKYFK</sequence>
<evidence type="ECO:0000313" key="2">
    <source>
        <dbReference type="EMBL" id="MBA8802900.1"/>
    </source>
</evidence>
<protein>
    <submittedName>
        <fullName evidence="2">Raffinose/stachyose/melibiose transport system substrate-binding protein</fullName>
    </submittedName>
</protein>
<keyword evidence="3" id="KW-1185">Reference proteome</keyword>
<dbReference type="AlphaFoldDB" id="A0A7W3IYB9"/>
<feature type="signal peptide" evidence="1">
    <location>
        <begin position="1"/>
        <end position="26"/>
    </location>
</feature>
<dbReference type="PROSITE" id="PS51257">
    <property type="entry name" value="PROKAR_LIPOPROTEIN"/>
    <property type="match status" value="1"/>
</dbReference>
<dbReference type="RefSeq" id="WP_182537595.1">
    <property type="nucleotide sequence ID" value="NZ_JACGXA010000001.1"/>
</dbReference>
<dbReference type="Pfam" id="PF01547">
    <property type="entry name" value="SBP_bac_1"/>
    <property type="match status" value="1"/>
</dbReference>
<dbReference type="InterPro" id="IPR050490">
    <property type="entry name" value="Bact_solute-bd_prot1"/>
</dbReference>
<evidence type="ECO:0000313" key="3">
    <source>
        <dbReference type="Proteomes" id="UP000580910"/>
    </source>
</evidence>
<organism evidence="2 3">
    <name type="scientific">Nocardioides ginsengisegetis</name>
    <dbReference type="NCBI Taxonomy" id="661491"/>
    <lineage>
        <taxon>Bacteria</taxon>
        <taxon>Bacillati</taxon>
        <taxon>Actinomycetota</taxon>
        <taxon>Actinomycetes</taxon>
        <taxon>Propionibacteriales</taxon>
        <taxon>Nocardioidaceae</taxon>
        <taxon>Nocardioides</taxon>
    </lineage>
</organism>
<accession>A0A7W3IYB9</accession>
<feature type="chain" id="PRO_5030727161" evidence="1">
    <location>
        <begin position="27"/>
        <end position="443"/>
    </location>
</feature>
<dbReference type="EMBL" id="JACGXA010000001">
    <property type="protein sequence ID" value="MBA8802900.1"/>
    <property type="molecule type" value="Genomic_DNA"/>
</dbReference>
<gene>
    <name evidence="2" type="ORF">FB382_001191</name>
</gene>
<keyword evidence="1" id="KW-0732">Signal</keyword>
<dbReference type="InterPro" id="IPR006059">
    <property type="entry name" value="SBP"/>
</dbReference>